<gene>
    <name evidence="2" type="ORF">g.9558</name>
</gene>
<proteinExistence type="predicted"/>
<reference evidence="2" key="1">
    <citation type="submission" date="2015-11" db="EMBL/GenBank/DDBJ databases">
        <title>De novo transcriptome assembly of four potential Pierce s Disease insect vectors from Arizona vineyards.</title>
        <authorList>
            <person name="Tassone E.E."/>
        </authorList>
    </citation>
    <scope>NUCLEOTIDE SEQUENCE</scope>
</reference>
<dbReference type="EMBL" id="GEBQ01003609">
    <property type="protein sequence ID" value="JAT36368.1"/>
    <property type="molecule type" value="Transcribed_RNA"/>
</dbReference>
<name>A0A1B6MK96_9HEMI</name>
<feature type="region of interest" description="Disordered" evidence="1">
    <location>
        <begin position="29"/>
        <end position="75"/>
    </location>
</feature>
<evidence type="ECO:0000256" key="1">
    <source>
        <dbReference type="SAM" id="MobiDB-lite"/>
    </source>
</evidence>
<evidence type="ECO:0000313" key="2">
    <source>
        <dbReference type="EMBL" id="JAT36368.1"/>
    </source>
</evidence>
<dbReference type="AlphaFoldDB" id="A0A1B6MK96"/>
<feature type="compositionally biased region" description="Basic and acidic residues" evidence="1">
    <location>
        <begin position="106"/>
        <end position="116"/>
    </location>
</feature>
<protein>
    <submittedName>
        <fullName evidence="2">Uncharacterized protein</fullName>
    </submittedName>
</protein>
<feature type="region of interest" description="Disordered" evidence="1">
    <location>
        <begin position="96"/>
        <end position="123"/>
    </location>
</feature>
<organism evidence="2">
    <name type="scientific">Graphocephala atropunctata</name>
    <dbReference type="NCBI Taxonomy" id="36148"/>
    <lineage>
        <taxon>Eukaryota</taxon>
        <taxon>Metazoa</taxon>
        <taxon>Ecdysozoa</taxon>
        <taxon>Arthropoda</taxon>
        <taxon>Hexapoda</taxon>
        <taxon>Insecta</taxon>
        <taxon>Pterygota</taxon>
        <taxon>Neoptera</taxon>
        <taxon>Paraneoptera</taxon>
        <taxon>Hemiptera</taxon>
        <taxon>Auchenorrhyncha</taxon>
        <taxon>Membracoidea</taxon>
        <taxon>Cicadellidae</taxon>
        <taxon>Cicadellinae</taxon>
        <taxon>Cicadellini</taxon>
        <taxon>Graphocephala</taxon>
    </lineage>
</organism>
<sequence length="144" mass="15820">TVNSHLQRLSQVDCQKDVSPLQLKDFSTVHTSECPSSNNPSINSVKPVDNREELFDLPTQPAKSHAGSSERKGASENFLQSFSPLSLLDFPPLCSSQLTPNNSQSRETESLEEKVPESAVNSVSTQKVNKVMSHFLLEVPVIVN</sequence>
<feature type="compositionally biased region" description="Polar residues" evidence="1">
    <location>
        <begin position="29"/>
        <end position="44"/>
    </location>
</feature>
<feature type="non-terminal residue" evidence="2">
    <location>
        <position position="1"/>
    </location>
</feature>
<accession>A0A1B6MK96</accession>